<keyword evidence="3" id="KW-0547">Nucleotide-binding</keyword>
<dbReference type="InterPro" id="IPR023299">
    <property type="entry name" value="ATPase_P-typ_cyto_dom_N"/>
</dbReference>
<dbReference type="EMBL" id="CP081150">
    <property type="protein sequence ID" value="QZA76493.1"/>
    <property type="molecule type" value="Genomic_DNA"/>
</dbReference>
<dbReference type="SFLD" id="SFLDS00003">
    <property type="entry name" value="Haloacid_Dehalogenase"/>
    <property type="match status" value="1"/>
</dbReference>
<keyword evidence="7 8" id="KW-0472">Membrane</keyword>
<dbReference type="PROSITE" id="PS00154">
    <property type="entry name" value="ATPASE_E1_E2"/>
    <property type="match status" value="1"/>
</dbReference>
<evidence type="ECO:0000256" key="5">
    <source>
        <dbReference type="ARBA" id="ARBA00022967"/>
    </source>
</evidence>
<dbReference type="SFLD" id="SFLDG00002">
    <property type="entry name" value="C1.7:_P-type_atpase_like"/>
    <property type="match status" value="1"/>
</dbReference>
<dbReference type="Pfam" id="PF00690">
    <property type="entry name" value="Cation_ATPase_N"/>
    <property type="match status" value="1"/>
</dbReference>
<dbReference type="InterPro" id="IPR004014">
    <property type="entry name" value="ATPase_P-typ_cation-transptr_N"/>
</dbReference>
<dbReference type="InterPro" id="IPR044492">
    <property type="entry name" value="P_typ_ATPase_HD_dom"/>
</dbReference>
<comment type="subcellular location">
    <subcellularLocation>
        <location evidence="1">Membrane</location>
        <topology evidence="1">Multi-pass membrane protein</topology>
    </subcellularLocation>
</comment>
<dbReference type="InterPro" id="IPR059000">
    <property type="entry name" value="ATPase_P-type_domA"/>
</dbReference>
<dbReference type="Gene3D" id="1.20.1110.10">
    <property type="entry name" value="Calcium-transporting ATPase, transmembrane domain"/>
    <property type="match status" value="1"/>
</dbReference>
<keyword evidence="11" id="KW-1185">Reference proteome</keyword>
<evidence type="ECO:0000256" key="1">
    <source>
        <dbReference type="ARBA" id="ARBA00004141"/>
    </source>
</evidence>
<evidence type="ECO:0000256" key="8">
    <source>
        <dbReference type="SAM" id="Phobius"/>
    </source>
</evidence>
<reference evidence="10 11" key="1">
    <citation type="submission" date="2021-08" db="EMBL/GenBank/DDBJ databases">
        <title>complete genome sequencing of Deefgea sp. D25.</title>
        <authorList>
            <person name="Bae J.-W."/>
            <person name="Gim D.-H."/>
        </authorList>
    </citation>
    <scope>NUCLEOTIDE SEQUENCE [LARGE SCALE GENOMIC DNA]</scope>
    <source>
        <strain evidence="10 11">D25</strain>
    </source>
</reference>
<dbReference type="SUPFAM" id="SSF56784">
    <property type="entry name" value="HAD-like"/>
    <property type="match status" value="1"/>
</dbReference>
<feature type="transmembrane region" description="Helical" evidence="8">
    <location>
        <begin position="810"/>
        <end position="830"/>
    </location>
</feature>
<name>A0ABX8Z643_9NEIS</name>
<keyword evidence="4" id="KW-0067">ATP-binding</keyword>
<dbReference type="SMART" id="SM00831">
    <property type="entry name" value="Cation_ATPase_N"/>
    <property type="match status" value="1"/>
</dbReference>
<dbReference type="InterPro" id="IPR001757">
    <property type="entry name" value="P_typ_ATPase"/>
</dbReference>
<evidence type="ECO:0000313" key="10">
    <source>
        <dbReference type="EMBL" id="QZA76493.1"/>
    </source>
</evidence>
<evidence type="ECO:0000256" key="2">
    <source>
        <dbReference type="ARBA" id="ARBA00022692"/>
    </source>
</evidence>
<proteinExistence type="predicted"/>
<organism evidence="10 11">
    <name type="scientific">Deefgea tanakiae</name>
    <dbReference type="NCBI Taxonomy" id="2865840"/>
    <lineage>
        <taxon>Bacteria</taxon>
        <taxon>Pseudomonadati</taxon>
        <taxon>Pseudomonadota</taxon>
        <taxon>Betaproteobacteria</taxon>
        <taxon>Neisseriales</taxon>
        <taxon>Chitinibacteraceae</taxon>
        <taxon>Deefgea</taxon>
    </lineage>
</organism>
<evidence type="ECO:0000256" key="7">
    <source>
        <dbReference type="ARBA" id="ARBA00023136"/>
    </source>
</evidence>
<keyword evidence="5" id="KW-1278">Translocase</keyword>
<dbReference type="InterPro" id="IPR008250">
    <property type="entry name" value="ATPase_P-typ_transduc_dom_A_sf"/>
</dbReference>
<dbReference type="Gene3D" id="2.70.150.10">
    <property type="entry name" value="Calcium-transporting ATPase, cytoplasmic transduction domain A"/>
    <property type="match status" value="1"/>
</dbReference>
<accession>A0ABX8Z643</accession>
<feature type="transmembrane region" description="Helical" evidence="8">
    <location>
        <begin position="268"/>
        <end position="299"/>
    </location>
</feature>
<dbReference type="InterPro" id="IPR023298">
    <property type="entry name" value="ATPase_P-typ_TM_dom_sf"/>
</dbReference>
<dbReference type="Gene3D" id="3.40.1110.10">
    <property type="entry name" value="Calcium-transporting ATPase, cytoplasmic domain N"/>
    <property type="match status" value="1"/>
</dbReference>
<dbReference type="Pfam" id="PF00689">
    <property type="entry name" value="Cation_ATPase_C"/>
    <property type="match status" value="1"/>
</dbReference>
<keyword evidence="2 8" id="KW-0812">Transmembrane</keyword>
<dbReference type="Pfam" id="PF13246">
    <property type="entry name" value="Cation_ATPase"/>
    <property type="match status" value="1"/>
</dbReference>
<dbReference type="Proteomes" id="UP000825679">
    <property type="component" value="Chromosome"/>
</dbReference>
<dbReference type="SUPFAM" id="SSF81665">
    <property type="entry name" value="Calcium ATPase, transmembrane domain M"/>
    <property type="match status" value="1"/>
</dbReference>
<evidence type="ECO:0000256" key="3">
    <source>
        <dbReference type="ARBA" id="ARBA00022741"/>
    </source>
</evidence>
<dbReference type="SUPFAM" id="SSF81653">
    <property type="entry name" value="Calcium ATPase, transduction domain A"/>
    <property type="match status" value="1"/>
</dbReference>
<gene>
    <name evidence="10" type="ORF">K4H28_09050</name>
</gene>
<feature type="transmembrane region" description="Helical" evidence="8">
    <location>
        <begin position="845"/>
        <end position="862"/>
    </location>
</feature>
<feature type="transmembrane region" description="Helical" evidence="8">
    <location>
        <begin position="57"/>
        <end position="75"/>
    </location>
</feature>
<evidence type="ECO:0000256" key="4">
    <source>
        <dbReference type="ARBA" id="ARBA00022840"/>
    </source>
</evidence>
<dbReference type="PRINTS" id="PR00119">
    <property type="entry name" value="CATATPASE"/>
</dbReference>
<dbReference type="InterPro" id="IPR023214">
    <property type="entry name" value="HAD_sf"/>
</dbReference>
<sequence>MKIWHQMSSDEVLAHWQSHPEEGLSNELAQTRQLEYGKNQLPTAVTVPLWRRIWNQLSQPLVLVLIFAGAVTLILGEWVDASVIFGVVVINAAVGLIQEGRAEQALLALAEHLGQDVHTVRAGQALRLAVEELVPGDVVHLAAGDKVPADLRLFHANELAAHEAMLTGESLPVNKHIDVLDAATQLAERGNMVFGGTMLLRGNAKGVVVATGLNTETGKIAASLLRTDAMITPLTRQIAQFANQLLWIIIALAAVTFAVGLMRGESAYAMFMAAVALAIGAIPEGLPAAVTITLAIGVARMAKQGAIIRHLPAVETLGGTTVICSDKTGTLTENRMTVTALCVAKTIIDLKYIDGVFDNKDIEKDTLLLIHGAVLCNDAMQLADGSFTGDPTETALLVLAQQMGMDVTQIRQQAPRQDAVPFSAERKSMQTLHQVVDNTIAQHYIKGAPEVILPLCALGDEVAAQVSEMAAMGLRVLAFAVRDSDEAKLELELDLNTPNPASNWHFLGLIGMIDPPRQEVNAAIEQCQAAGIRIKMITGDHPVTAAAIATQLGLMQANTTVLTGQELAKNSPQQLQEIVRNVAVFARVAPEQKLELVRALQANGEIVAMTGDGVNDAPALKAAEIGIAMGKGGTEVAKEAAAMVLTDNNFATLVAAVRQGRGVYANLQKFITWTLPTNIGEGCVILVAILSGTLLPVTPLQILWINMSTALLLGMMLAFEPVEPTVMQQPPRNPTSPLLGKTLVIRMVLVGSLFLILVFGLFYWALALKVPVEQARTIAVNAFVVGEIAYLFTCRSLTGGCWTLGWWSNPWVWFGSGSMIVLQGLFTYWSPMNRLFASSPFPTQYWIWIVAGALLIAALVELEKMLTTAAARKSVR</sequence>
<dbReference type="InterPro" id="IPR006068">
    <property type="entry name" value="ATPase_P-typ_cation-transptr_C"/>
</dbReference>
<evidence type="ECO:0000256" key="6">
    <source>
        <dbReference type="ARBA" id="ARBA00022989"/>
    </source>
</evidence>
<dbReference type="SFLD" id="SFLDF00027">
    <property type="entry name" value="p-type_atpase"/>
    <property type="match status" value="1"/>
</dbReference>
<dbReference type="InterPro" id="IPR036412">
    <property type="entry name" value="HAD-like_sf"/>
</dbReference>
<evidence type="ECO:0000259" key="9">
    <source>
        <dbReference type="SMART" id="SM00831"/>
    </source>
</evidence>
<dbReference type="Pfam" id="PF00122">
    <property type="entry name" value="E1-E2_ATPase"/>
    <property type="match status" value="1"/>
</dbReference>
<feature type="transmembrane region" description="Helical" evidence="8">
    <location>
        <begin position="245"/>
        <end position="262"/>
    </location>
</feature>
<dbReference type="InterPro" id="IPR018303">
    <property type="entry name" value="ATPase_P-typ_P_site"/>
</dbReference>
<dbReference type="NCBIfam" id="TIGR01494">
    <property type="entry name" value="ATPase_P-type"/>
    <property type="match status" value="2"/>
</dbReference>
<dbReference type="Pfam" id="PF08282">
    <property type="entry name" value="Hydrolase_3"/>
    <property type="match status" value="1"/>
</dbReference>
<dbReference type="PANTHER" id="PTHR42861">
    <property type="entry name" value="CALCIUM-TRANSPORTING ATPASE"/>
    <property type="match status" value="1"/>
</dbReference>
<feature type="transmembrane region" description="Helical" evidence="8">
    <location>
        <begin position="81"/>
        <end position="97"/>
    </location>
</feature>
<evidence type="ECO:0000313" key="11">
    <source>
        <dbReference type="Proteomes" id="UP000825679"/>
    </source>
</evidence>
<feature type="transmembrane region" description="Helical" evidence="8">
    <location>
        <begin position="743"/>
        <end position="766"/>
    </location>
</feature>
<feature type="domain" description="Cation-transporting P-type ATPase N-terminal" evidence="9">
    <location>
        <begin position="3"/>
        <end position="77"/>
    </location>
</feature>
<dbReference type="Gene3D" id="3.40.50.1000">
    <property type="entry name" value="HAD superfamily/HAD-like"/>
    <property type="match status" value="1"/>
</dbReference>
<keyword evidence="6 8" id="KW-1133">Transmembrane helix</keyword>
<protein>
    <submittedName>
        <fullName evidence="10">HAD-IC family P-type ATPase</fullName>
    </submittedName>
</protein>
<dbReference type="PRINTS" id="PR00120">
    <property type="entry name" value="HATPASE"/>
</dbReference>
<dbReference type="RefSeq" id="WP_221004899.1">
    <property type="nucleotide sequence ID" value="NZ_CP081150.1"/>
</dbReference>